<comment type="caution">
    <text evidence="7">The sequence shown here is derived from an EMBL/GenBank/DDBJ whole genome shotgun (WGS) entry which is preliminary data.</text>
</comment>
<dbReference type="NCBIfam" id="NF005913">
    <property type="entry name" value="PRK07906.1"/>
    <property type="match status" value="1"/>
</dbReference>
<dbReference type="RefSeq" id="WP_066055604.1">
    <property type="nucleotide sequence ID" value="NZ_JBHUNF010000001.1"/>
</dbReference>
<evidence type="ECO:0000256" key="4">
    <source>
        <dbReference type="ARBA" id="ARBA00022801"/>
    </source>
</evidence>
<keyword evidence="5" id="KW-0862">Zinc</keyword>
<dbReference type="Pfam" id="PF07687">
    <property type="entry name" value="M20_dimer"/>
    <property type="match status" value="1"/>
</dbReference>
<feature type="domain" description="Peptidase M20 dimerisation" evidence="6">
    <location>
        <begin position="191"/>
        <end position="329"/>
    </location>
</feature>
<dbReference type="EMBL" id="JBHUNF010000001">
    <property type="protein sequence ID" value="MFD2673939.1"/>
    <property type="molecule type" value="Genomic_DNA"/>
</dbReference>
<dbReference type="SUPFAM" id="SSF55031">
    <property type="entry name" value="Bacterial exopeptidase dimerisation domain"/>
    <property type="match status" value="1"/>
</dbReference>
<dbReference type="InterPro" id="IPR036264">
    <property type="entry name" value="Bact_exopeptidase_dim_dom"/>
</dbReference>
<dbReference type="SUPFAM" id="SSF53187">
    <property type="entry name" value="Zn-dependent exopeptidases"/>
    <property type="match status" value="1"/>
</dbReference>
<dbReference type="Gene3D" id="3.30.70.360">
    <property type="match status" value="1"/>
</dbReference>
<dbReference type="PANTHER" id="PTHR43808:SF8">
    <property type="entry name" value="PEPTIDASE M20 DIMERISATION DOMAIN-CONTAINING PROTEIN"/>
    <property type="match status" value="1"/>
</dbReference>
<keyword evidence="4" id="KW-0378">Hydrolase</keyword>
<evidence type="ECO:0000313" key="8">
    <source>
        <dbReference type="Proteomes" id="UP001597453"/>
    </source>
</evidence>
<organism evidence="7 8">
    <name type="scientific">Gulosibacter bifidus</name>
    <dbReference type="NCBI Taxonomy" id="272239"/>
    <lineage>
        <taxon>Bacteria</taxon>
        <taxon>Bacillati</taxon>
        <taxon>Actinomycetota</taxon>
        <taxon>Actinomycetes</taxon>
        <taxon>Micrococcales</taxon>
        <taxon>Microbacteriaceae</taxon>
        <taxon>Gulosibacter</taxon>
    </lineage>
</organism>
<dbReference type="Pfam" id="PF01546">
    <property type="entry name" value="Peptidase_M20"/>
    <property type="match status" value="1"/>
</dbReference>
<dbReference type="Proteomes" id="UP001597453">
    <property type="component" value="Unassembled WGS sequence"/>
</dbReference>
<dbReference type="InterPro" id="IPR050072">
    <property type="entry name" value="Peptidase_M20A"/>
</dbReference>
<comment type="similarity">
    <text evidence="2">Belongs to the peptidase M20A family.</text>
</comment>
<evidence type="ECO:0000259" key="6">
    <source>
        <dbReference type="Pfam" id="PF07687"/>
    </source>
</evidence>
<accession>A0ABW5RGJ0</accession>
<keyword evidence="8" id="KW-1185">Reference proteome</keyword>
<keyword evidence="3" id="KW-0479">Metal-binding</keyword>
<evidence type="ECO:0000256" key="2">
    <source>
        <dbReference type="ARBA" id="ARBA00006247"/>
    </source>
</evidence>
<evidence type="ECO:0000313" key="7">
    <source>
        <dbReference type="EMBL" id="MFD2673939.1"/>
    </source>
</evidence>
<comment type="cofactor">
    <cofactor evidence="1">
        <name>Zn(2+)</name>
        <dbReference type="ChEBI" id="CHEBI:29105"/>
    </cofactor>
</comment>
<protein>
    <submittedName>
        <fullName evidence="7">M20/M25/M40 family metallo-hydrolase</fullName>
    </submittedName>
</protein>
<evidence type="ECO:0000256" key="3">
    <source>
        <dbReference type="ARBA" id="ARBA00022723"/>
    </source>
</evidence>
<proteinExistence type="inferred from homology"/>
<dbReference type="Gene3D" id="1.10.150.900">
    <property type="match status" value="1"/>
</dbReference>
<dbReference type="PANTHER" id="PTHR43808">
    <property type="entry name" value="ACETYLORNITHINE DEACETYLASE"/>
    <property type="match status" value="1"/>
</dbReference>
<dbReference type="Gene3D" id="3.40.630.10">
    <property type="entry name" value="Zn peptidases"/>
    <property type="match status" value="1"/>
</dbReference>
<gene>
    <name evidence="7" type="ORF">ACFSUQ_01275</name>
</gene>
<reference evidence="8" key="1">
    <citation type="journal article" date="2019" name="Int. J. Syst. Evol. Microbiol.">
        <title>The Global Catalogue of Microorganisms (GCM) 10K type strain sequencing project: providing services to taxonomists for standard genome sequencing and annotation.</title>
        <authorList>
            <consortium name="The Broad Institute Genomics Platform"/>
            <consortium name="The Broad Institute Genome Sequencing Center for Infectious Disease"/>
            <person name="Wu L."/>
            <person name="Ma J."/>
        </authorList>
    </citation>
    <scope>NUCLEOTIDE SEQUENCE [LARGE SCALE GENOMIC DNA]</scope>
    <source>
        <strain evidence="8">TISTR 1511</strain>
    </source>
</reference>
<name>A0ABW5RGJ0_9MICO</name>
<sequence length="434" mass="46447">MLESDPTVVTTRELIRMDTQNWGGGVSSGEQEAAEYLEARLRGLGVTPTVFEAAPGRTSVVARIPGRNPDKPALVVHGHTDVVPAAADDWTYDPFGAEIHDGMIWGRGAVDMKNMDAMIITALESMQQRGLAPERELIVAFFADEEDAGRLGAQYAVDTHPELFAGATEAISEVGGFSINVDGKRAYLMQTGEKGMLWLRLHAHRRAGHGSRKIDPADNAIIALSEAICRIANTDWPLELGETASTMVAAIASLADAAEPGSQSPDDLAARAGTAASWLTAALRVTANPTMLTGGYKHNVVPESASVAIDVRPVPGKEQDTLERIREIVGPEIDVEIDWQVSGYESPVSSELVSQATRSLRSADPGAAIIPYLLPAGTDNKALGRLGIAGYGFTPLLLPAELNFPGMFHGVDERVPMSSLVFGRVVLEDFLLRY</sequence>
<evidence type="ECO:0000256" key="5">
    <source>
        <dbReference type="ARBA" id="ARBA00022833"/>
    </source>
</evidence>
<evidence type="ECO:0000256" key="1">
    <source>
        <dbReference type="ARBA" id="ARBA00001947"/>
    </source>
</evidence>
<dbReference type="InterPro" id="IPR011650">
    <property type="entry name" value="Peptidase_M20_dimer"/>
</dbReference>
<dbReference type="InterPro" id="IPR002933">
    <property type="entry name" value="Peptidase_M20"/>
</dbReference>